<dbReference type="InterPro" id="IPR020556">
    <property type="entry name" value="Amidase_CS"/>
</dbReference>
<evidence type="ECO:0000313" key="3">
    <source>
        <dbReference type="EMBL" id="MBE3638096.1"/>
    </source>
</evidence>
<sequence>MSGTELHWMSATEIASRVRDRTLSPVEVTEACISRIEQLDGALNAFCLPMFDIARQKARKAEEAQMRGEFWGPLHGVPYAIKDSDDYKGQVTTVGSLTSAGHVATGFSPIIERMEKAGAIPLGKTTTPDMAWMGLTWSRLHGMTHNPWDRTRNPGGSSGGSAVAVATGMAPLATGTDGAGSIRIPASFCGIFGLKPSHGRIPLMLPNTNQHTHYGPLTRSVADAALMMETCSGPDDRDLYSLEAPAPGYLGDLDKPLTGLRVGWSADLGFVTKIDPQVRDTCERAAQRFRDLGAEVVPADLDLSGSMEIAKRNWQAIMSAIVFHRLGDQLDALDAALVACARGALTQTSGEFLFDKVRAFPIYQRLVAWFARHDLLLTPAVACLPVTNGRLLPEDYPDHAWDWMEWAPFSSPFNLFHNPAASVPAGVSQEGLPIGLQIVGPRHADALVLQAARAYERLAPWAQHRPPE</sequence>
<comment type="caution">
    <text evidence="3">The sequence shown here is derived from an EMBL/GenBank/DDBJ whole genome shotgun (WGS) entry which is preliminary data.</text>
</comment>
<dbReference type="AlphaFoldDB" id="A0A8J6Z8Z8"/>
<evidence type="ECO:0000256" key="1">
    <source>
        <dbReference type="ARBA" id="ARBA00009199"/>
    </source>
</evidence>
<feature type="domain" description="Amidase" evidence="2">
    <location>
        <begin position="27"/>
        <end position="449"/>
    </location>
</feature>
<dbReference type="GO" id="GO:0003824">
    <property type="term" value="F:catalytic activity"/>
    <property type="evidence" value="ECO:0007669"/>
    <property type="project" value="InterPro"/>
</dbReference>
<dbReference type="EMBL" id="JACVXA010000016">
    <property type="protein sequence ID" value="MBE3638096.1"/>
    <property type="molecule type" value="Genomic_DNA"/>
</dbReference>
<dbReference type="Pfam" id="PF01425">
    <property type="entry name" value="Amidase"/>
    <property type="match status" value="1"/>
</dbReference>
<dbReference type="InterPro" id="IPR023631">
    <property type="entry name" value="Amidase_dom"/>
</dbReference>
<keyword evidence="4" id="KW-1185">Reference proteome</keyword>
<gene>
    <name evidence="3" type="ORF">ICN82_07750</name>
</gene>
<dbReference type="PROSITE" id="PS00571">
    <property type="entry name" value="AMIDASES"/>
    <property type="match status" value="1"/>
</dbReference>
<protein>
    <submittedName>
        <fullName evidence="3">Amidase</fullName>
    </submittedName>
</protein>
<dbReference type="SUPFAM" id="SSF75304">
    <property type="entry name" value="Amidase signature (AS) enzymes"/>
    <property type="match status" value="1"/>
</dbReference>
<reference evidence="3" key="1">
    <citation type="submission" date="2020-09" db="EMBL/GenBank/DDBJ databases">
        <title>A novel bacterium of genus Mangrovicoccus, isolated from South China Sea.</title>
        <authorList>
            <person name="Huang H."/>
            <person name="Mo K."/>
            <person name="Hu Y."/>
        </authorList>
    </citation>
    <scope>NUCLEOTIDE SEQUENCE</scope>
    <source>
        <strain evidence="3">HB182678</strain>
    </source>
</reference>
<accession>A0A8J6Z8Z8</accession>
<dbReference type="PANTHER" id="PTHR11895">
    <property type="entry name" value="TRANSAMIDASE"/>
    <property type="match status" value="1"/>
</dbReference>
<dbReference type="InterPro" id="IPR000120">
    <property type="entry name" value="Amidase"/>
</dbReference>
<dbReference type="Proteomes" id="UP000609121">
    <property type="component" value="Unassembled WGS sequence"/>
</dbReference>
<dbReference type="Gene3D" id="3.90.1300.10">
    <property type="entry name" value="Amidase signature (AS) domain"/>
    <property type="match status" value="1"/>
</dbReference>
<evidence type="ECO:0000313" key="4">
    <source>
        <dbReference type="Proteomes" id="UP000609121"/>
    </source>
</evidence>
<dbReference type="InterPro" id="IPR036928">
    <property type="entry name" value="AS_sf"/>
</dbReference>
<comment type="similarity">
    <text evidence="1">Belongs to the amidase family.</text>
</comment>
<dbReference type="PANTHER" id="PTHR11895:SF7">
    <property type="entry name" value="GLUTAMYL-TRNA(GLN) AMIDOTRANSFERASE SUBUNIT A, MITOCHONDRIAL"/>
    <property type="match status" value="1"/>
</dbReference>
<evidence type="ECO:0000259" key="2">
    <source>
        <dbReference type="Pfam" id="PF01425"/>
    </source>
</evidence>
<name>A0A8J6Z8Z8_9RHOB</name>
<dbReference type="RefSeq" id="WP_193181458.1">
    <property type="nucleotide sequence ID" value="NZ_JACVXA010000016.1"/>
</dbReference>
<organism evidence="3 4">
    <name type="scientific">Mangrovicoccus algicola</name>
    <dbReference type="NCBI Taxonomy" id="2771008"/>
    <lineage>
        <taxon>Bacteria</taxon>
        <taxon>Pseudomonadati</taxon>
        <taxon>Pseudomonadota</taxon>
        <taxon>Alphaproteobacteria</taxon>
        <taxon>Rhodobacterales</taxon>
        <taxon>Paracoccaceae</taxon>
        <taxon>Mangrovicoccus</taxon>
    </lineage>
</organism>
<proteinExistence type="inferred from homology"/>